<sequence length="221" mass="23387">MGMHLNESGGISMSDRNYNNAGYQDQYMGYGPFRLVEEHLPTGAKNLVRAAYGIIGLAAVACGICLLVWPGKTLFVATIILGIYFLVSGVVRIVSSIVELGLPAGWRVLGVIIGILLVIGGIVVLKNATLSEGLLAIMFTLIVGIGWILEGVMALTESWSMPSSGWAIAYAIISILAGFVLLCMPLASTVWLIIFGGCALVVMGIFSVVRAFTFGRASKNA</sequence>
<feature type="transmembrane region" description="Helical" evidence="1">
    <location>
        <begin position="134"/>
        <end position="155"/>
    </location>
</feature>
<dbReference type="PANTHER" id="PTHR34989">
    <property type="entry name" value="PROTEIN HDED"/>
    <property type="match status" value="1"/>
</dbReference>
<feature type="transmembrane region" description="Helical" evidence="1">
    <location>
        <begin position="50"/>
        <end position="69"/>
    </location>
</feature>
<evidence type="ECO:0000313" key="3">
    <source>
        <dbReference type="Proteomes" id="UP000003656"/>
    </source>
</evidence>
<feature type="transmembrane region" description="Helical" evidence="1">
    <location>
        <begin position="167"/>
        <end position="187"/>
    </location>
</feature>
<dbReference type="InterPro" id="IPR052712">
    <property type="entry name" value="Acid_resist_chaperone_HdeD"/>
</dbReference>
<dbReference type="eggNOG" id="COG3247">
    <property type="taxonomic scope" value="Bacteria"/>
</dbReference>
<keyword evidence="1" id="KW-0472">Membrane</keyword>
<dbReference type="Pfam" id="PF03729">
    <property type="entry name" value="DUF308"/>
    <property type="match status" value="2"/>
</dbReference>
<feature type="transmembrane region" description="Helical" evidence="1">
    <location>
        <begin position="193"/>
        <end position="212"/>
    </location>
</feature>
<dbReference type="EMBL" id="ABXB03000003">
    <property type="protein sequence ID" value="EFA22603.1"/>
    <property type="molecule type" value="Genomic_DNA"/>
</dbReference>
<dbReference type="PANTHER" id="PTHR34989:SF1">
    <property type="entry name" value="PROTEIN HDED"/>
    <property type="match status" value="1"/>
</dbReference>
<dbReference type="InterPro" id="IPR005325">
    <property type="entry name" value="DUF308_memb"/>
</dbReference>
<feature type="transmembrane region" description="Helical" evidence="1">
    <location>
        <begin position="106"/>
        <end position="128"/>
    </location>
</feature>
<comment type="caution">
    <text evidence="2">The sequence shown here is derived from an EMBL/GenBank/DDBJ whole genome shotgun (WGS) entry which is preliminary data.</text>
</comment>
<gene>
    <name evidence="2" type="ORF">BIFGAL_03629</name>
</gene>
<feature type="transmembrane region" description="Helical" evidence="1">
    <location>
        <begin position="75"/>
        <end position="94"/>
    </location>
</feature>
<dbReference type="GO" id="GO:0005886">
    <property type="term" value="C:plasma membrane"/>
    <property type="evidence" value="ECO:0007669"/>
    <property type="project" value="TreeGrafter"/>
</dbReference>
<name>D1NUV1_9BIFI</name>
<evidence type="ECO:0008006" key="4">
    <source>
        <dbReference type="Google" id="ProtNLM"/>
    </source>
</evidence>
<organism evidence="2 3">
    <name type="scientific">Bifidobacterium gallicum DSM 20093 = LMG 11596</name>
    <dbReference type="NCBI Taxonomy" id="561180"/>
    <lineage>
        <taxon>Bacteria</taxon>
        <taxon>Bacillati</taxon>
        <taxon>Actinomycetota</taxon>
        <taxon>Actinomycetes</taxon>
        <taxon>Bifidobacteriales</taxon>
        <taxon>Bifidobacteriaceae</taxon>
        <taxon>Bifidobacterium</taxon>
    </lineage>
</organism>
<dbReference type="AlphaFoldDB" id="D1NUV1"/>
<dbReference type="Proteomes" id="UP000003656">
    <property type="component" value="Unassembled WGS sequence"/>
</dbReference>
<protein>
    <recommendedName>
        <fullName evidence="4">HdeD family acid-resistance protein</fullName>
    </recommendedName>
</protein>
<accession>D1NUV1</accession>
<evidence type="ECO:0000313" key="2">
    <source>
        <dbReference type="EMBL" id="EFA22603.1"/>
    </source>
</evidence>
<keyword evidence="1" id="KW-1133">Transmembrane helix</keyword>
<dbReference type="STRING" id="561180.BIFGAL_03629"/>
<reference evidence="2 3" key="1">
    <citation type="submission" date="2009-11" db="EMBL/GenBank/DDBJ databases">
        <authorList>
            <person name="Weinstock G."/>
            <person name="Sodergren E."/>
            <person name="Clifton S."/>
            <person name="Fulton L."/>
            <person name="Fulton B."/>
            <person name="Courtney L."/>
            <person name="Fronick C."/>
            <person name="Harrison M."/>
            <person name="Strong C."/>
            <person name="Farmer C."/>
            <person name="Delahaunty K."/>
            <person name="Markovic C."/>
            <person name="Hall O."/>
            <person name="Minx P."/>
            <person name="Tomlinson C."/>
            <person name="Mitreva M."/>
            <person name="Nelson J."/>
            <person name="Hou S."/>
            <person name="Wollam A."/>
            <person name="Pepin K.H."/>
            <person name="Johnson M."/>
            <person name="Bhonagiri V."/>
            <person name="Nash W.E."/>
            <person name="Warren W."/>
            <person name="Chinwalla A."/>
            <person name="Mardis E.R."/>
            <person name="Wilson R.K."/>
        </authorList>
    </citation>
    <scope>NUCLEOTIDE SEQUENCE [LARGE SCALE GENOMIC DNA]</scope>
    <source>
        <strain evidence="2 3">DSM 20093</strain>
    </source>
</reference>
<keyword evidence="1" id="KW-0812">Transmembrane</keyword>
<evidence type="ECO:0000256" key="1">
    <source>
        <dbReference type="SAM" id="Phobius"/>
    </source>
</evidence>
<proteinExistence type="predicted"/>